<dbReference type="EMBL" id="JAZDQT010000001">
    <property type="protein sequence ID" value="MEE1943725.1"/>
    <property type="molecule type" value="Genomic_DNA"/>
</dbReference>
<keyword evidence="2" id="KW-1185">Reference proteome</keyword>
<name>A0ABU7I2P1_9SPHI</name>
<dbReference type="RefSeq" id="WP_330106128.1">
    <property type="nucleotide sequence ID" value="NZ_JAZDQT010000001.1"/>
</dbReference>
<comment type="caution">
    <text evidence="1">The sequence shown here is derived from an EMBL/GenBank/DDBJ whole genome shotgun (WGS) entry which is preliminary data.</text>
</comment>
<evidence type="ECO:0000313" key="1">
    <source>
        <dbReference type="EMBL" id="MEE1943725.1"/>
    </source>
</evidence>
<proteinExistence type="predicted"/>
<reference evidence="1 2" key="1">
    <citation type="submission" date="2024-01" db="EMBL/GenBank/DDBJ databases">
        <title>Pedobacter sp. nov., isolated from fresh soil.</title>
        <authorList>
            <person name="Le N.T.T."/>
        </authorList>
    </citation>
    <scope>NUCLEOTIDE SEQUENCE [LARGE SCALE GENOMIC DNA]</scope>
    <source>
        <strain evidence="1 2">KR3-3</strain>
    </source>
</reference>
<dbReference type="Proteomes" id="UP001336835">
    <property type="component" value="Unassembled WGS sequence"/>
</dbReference>
<protein>
    <submittedName>
        <fullName evidence="1">Uncharacterized protein</fullName>
    </submittedName>
</protein>
<evidence type="ECO:0000313" key="2">
    <source>
        <dbReference type="Proteomes" id="UP001336835"/>
    </source>
</evidence>
<organism evidence="1 2">
    <name type="scientific">Pedobacter albus</name>
    <dbReference type="NCBI Taxonomy" id="3113905"/>
    <lineage>
        <taxon>Bacteria</taxon>
        <taxon>Pseudomonadati</taxon>
        <taxon>Bacteroidota</taxon>
        <taxon>Sphingobacteriia</taxon>
        <taxon>Sphingobacteriales</taxon>
        <taxon>Sphingobacteriaceae</taxon>
        <taxon>Pedobacter</taxon>
    </lineage>
</organism>
<gene>
    <name evidence="1" type="ORF">VRU48_01310</name>
</gene>
<accession>A0ABU7I2P1</accession>
<sequence length="170" mass="19518">MQQKTIAFLFFMSFLLFSFAWERVEIDPNVSIAFPKKPEKKIIDGKEIWIAELDSTVNMFVIVTDFEKQGVDASMMAELLKKEKTYTDLKNGFVLGAGNAVALKDSICTFKGKPAYYIKMDMRGEKEDLNKSQLMNVFVGAKMYGLWFLEKNGTNHEAEKLKFWNSLVVK</sequence>